<proteinExistence type="predicted"/>
<name>A0A538SZL9_UNCEI</name>
<reference evidence="1 2" key="1">
    <citation type="journal article" date="2019" name="Nat. Microbiol.">
        <title>Mediterranean grassland soil C-N compound turnover is dependent on rainfall and depth, and is mediated by genomically divergent microorganisms.</title>
        <authorList>
            <person name="Diamond S."/>
            <person name="Andeer P.F."/>
            <person name="Li Z."/>
            <person name="Crits-Christoph A."/>
            <person name="Burstein D."/>
            <person name="Anantharaman K."/>
            <person name="Lane K.R."/>
            <person name="Thomas B.C."/>
            <person name="Pan C."/>
            <person name="Northen T.R."/>
            <person name="Banfield J.F."/>
        </authorList>
    </citation>
    <scope>NUCLEOTIDE SEQUENCE [LARGE SCALE GENOMIC DNA]</scope>
    <source>
        <strain evidence="1">WS_6</strain>
    </source>
</reference>
<comment type="caution">
    <text evidence="1">The sequence shown here is derived from an EMBL/GenBank/DDBJ whole genome shotgun (WGS) entry which is preliminary data.</text>
</comment>
<protein>
    <submittedName>
        <fullName evidence="1">Uncharacterized protein</fullName>
    </submittedName>
</protein>
<dbReference type="EMBL" id="VBOW01000077">
    <property type="protein sequence ID" value="TMQ56830.1"/>
    <property type="molecule type" value="Genomic_DNA"/>
</dbReference>
<sequence>MLQTGTFSLILIASLPPPVLARDGPPGPDGLPRAAPRHPWKLFSGTPRTDTLSFPSSDVIPAARRALEADQWEIFTLDTGRGEMVTRWKALHHPLLWLFMGKAEARCTVTFRPLGPSRTRVVFQGDLASHHDLKGNPMLGTAKRAYAKAARKWAAEVRQDLSDRRRLSTVHP</sequence>
<dbReference type="Proteomes" id="UP000316852">
    <property type="component" value="Unassembled WGS sequence"/>
</dbReference>
<gene>
    <name evidence="1" type="ORF">E6K76_12145</name>
</gene>
<organism evidence="1 2">
    <name type="scientific">Eiseniibacteriota bacterium</name>
    <dbReference type="NCBI Taxonomy" id="2212470"/>
    <lineage>
        <taxon>Bacteria</taxon>
        <taxon>Candidatus Eiseniibacteriota</taxon>
    </lineage>
</organism>
<accession>A0A538SZL9</accession>
<evidence type="ECO:0000313" key="2">
    <source>
        <dbReference type="Proteomes" id="UP000316852"/>
    </source>
</evidence>
<dbReference type="AlphaFoldDB" id="A0A538SZL9"/>
<evidence type="ECO:0000313" key="1">
    <source>
        <dbReference type="EMBL" id="TMQ56830.1"/>
    </source>
</evidence>